<feature type="transmembrane region" description="Helical" evidence="2">
    <location>
        <begin position="30"/>
        <end position="49"/>
    </location>
</feature>
<protein>
    <submittedName>
        <fullName evidence="3">Uncharacterized protein</fullName>
    </submittedName>
</protein>
<name>A0A7J6CDP6_9TELE</name>
<feature type="transmembrane region" description="Helical" evidence="2">
    <location>
        <begin position="112"/>
        <end position="133"/>
    </location>
</feature>
<comment type="caution">
    <text evidence="3">The sequence shown here is derived from an EMBL/GenBank/DDBJ whole genome shotgun (WGS) entry which is preliminary data.</text>
</comment>
<gene>
    <name evidence="3" type="ORF">G5714_014542</name>
</gene>
<feature type="transmembrane region" description="Helical" evidence="2">
    <location>
        <begin position="55"/>
        <end position="74"/>
    </location>
</feature>
<reference evidence="3 4" key="1">
    <citation type="submission" date="2020-04" db="EMBL/GenBank/DDBJ databases">
        <title>Chromosome-level genome assembly of a cyprinid fish Onychostoma macrolepis by integration of Nanopore Sequencing, Bionano and Hi-C technology.</title>
        <authorList>
            <person name="Wang D."/>
        </authorList>
    </citation>
    <scope>NUCLEOTIDE SEQUENCE [LARGE SCALE GENOMIC DNA]</scope>
    <source>
        <strain evidence="3">SWU-2019</strain>
        <tissue evidence="3">Muscle</tissue>
    </source>
</reference>
<evidence type="ECO:0000313" key="4">
    <source>
        <dbReference type="Proteomes" id="UP000579812"/>
    </source>
</evidence>
<keyword evidence="2" id="KW-1133">Transmembrane helix</keyword>
<dbReference type="EMBL" id="JAAMOB010000014">
    <property type="protein sequence ID" value="KAF4105211.1"/>
    <property type="molecule type" value="Genomic_DNA"/>
</dbReference>
<feature type="region of interest" description="Disordered" evidence="1">
    <location>
        <begin position="205"/>
        <end position="235"/>
    </location>
</feature>
<organism evidence="3 4">
    <name type="scientific">Onychostoma macrolepis</name>
    <dbReference type="NCBI Taxonomy" id="369639"/>
    <lineage>
        <taxon>Eukaryota</taxon>
        <taxon>Metazoa</taxon>
        <taxon>Chordata</taxon>
        <taxon>Craniata</taxon>
        <taxon>Vertebrata</taxon>
        <taxon>Euteleostomi</taxon>
        <taxon>Actinopterygii</taxon>
        <taxon>Neopterygii</taxon>
        <taxon>Teleostei</taxon>
        <taxon>Ostariophysi</taxon>
        <taxon>Cypriniformes</taxon>
        <taxon>Cyprinidae</taxon>
        <taxon>Acrossocheilinae</taxon>
        <taxon>Onychostoma</taxon>
    </lineage>
</organism>
<proteinExistence type="predicted"/>
<keyword evidence="4" id="KW-1185">Reference proteome</keyword>
<evidence type="ECO:0000256" key="2">
    <source>
        <dbReference type="SAM" id="Phobius"/>
    </source>
</evidence>
<evidence type="ECO:0000313" key="3">
    <source>
        <dbReference type="EMBL" id="KAF4105211.1"/>
    </source>
</evidence>
<feature type="compositionally biased region" description="Pro residues" evidence="1">
    <location>
        <begin position="212"/>
        <end position="227"/>
    </location>
</feature>
<accession>A0A7J6CDP6</accession>
<keyword evidence="2" id="KW-0812">Transmembrane</keyword>
<sequence>MPKPADVMLTVPVYQQQQYDVSRFLKIKPLALGILELLLALLGLCLIIWNVCFSLLWSPVSFILTGALTVSAASTCKPCLVKSSQMLSYFNAAAAALSLRFHFYYTWGVTCFVLMACDTLIFIFSVTVALTSYSCCCRPKPRHVEISYMDADLPVNHIVLVGQPDPSAVVQSVSSIMYMLPAAHGSVPPAPLPNYSPVPTIPPPAYDQVSAAPPPNYSSVPSTPPPAYEDLQTRR</sequence>
<keyword evidence="2" id="KW-0472">Membrane</keyword>
<dbReference type="Proteomes" id="UP000579812">
    <property type="component" value="Unassembled WGS sequence"/>
</dbReference>
<evidence type="ECO:0000256" key="1">
    <source>
        <dbReference type="SAM" id="MobiDB-lite"/>
    </source>
</evidence>
<dbReference type="AlphaFoldDB" id="A0A7J6CDP6"/>